<feature type="transmembrane region" description="Helical" evidence="8">
    <location>
        <begin position="113"/>
        <end position="132"/>
    </location>
</feature>
<dbReference type="Pfam" id="PF01032">
    <property type="entry name" value="FecCD"/>
    <property type="match status" value="1"/>
</dbReference>
<dbReference type="Gene3D" id="1.10.3470.10">
    <property type="entry name" value="ABC transporter involved in vitamin B12 uptake, BtuC"/>
    <property type="match status" value="1"/>
</dbReference>
<dbReference type="InterPro" id="IPR037294">
    <property type="entry name" value="ABC_BtuC-like"/>
</dbReference>
<comment type="caution">
    <text evidence="9">The sequence shown here is derived from an EMBL/GenBank/DDBJ whole genome shotgun (WGS) entry which is preliminary data.</text>
</comment>
<dbReference type="EMBL" id="BJOV01000002">
    <property type="protein sequence ID" value="GEE00603.1"/>
    <property type="molecule type" value="Genomic_DNA"/>
</dbReference>
<keyword evidence="6 8" id="KW-1133">Transmembrane helix</keyword>
<evidence type="ECO:0000313" key="9">
    <source>
        <dbReference type="EMBL" id="GEE00603.1"/>
    </source>
</evidence>
<feature type="transmembrane region" description="Helical" evidence="8">
    <location>
        <begin position="144"/>
        <end position="166"/>
    </location>
</feature>
<keyword evidence="10" id="KW-1185">Reference proteome</keyword>
<proteinExistence type="inferred from homology"/>
<keyword evidence="4" id="KW-1003">Cell membrane</keyword>
<reference evidence="10" key="1">
    <citation type="submission" date="2019-06" db="EMBL/GenBank/DDBJ databases">
        <title>Gordonia isolated from sludge of a wastewater treatment plant.</title>
        <authorList>
            <person name="Tamura T."/>
            <person name="Aoyama K."/>
            <person name="Kang Y."/>
            <person name="Saito S."/>
            <person name="Akiyama N."/>
            <person name="Yazawa K."/>
            <person name="Gonoi T."/>
            <person name="Mikami Y."/>
        </authorList>
    </citation>
    <scope>NUCLEOTIDE SEQUENCE [LARGE SCALE GENOMIC DNA]</scope>
    <source>
        <strain evidence="10">NBRC 107696</strain>
    </source>
</reference>
<evidence type="ECO:0000256" key="3">
    <source>
        <dbReference type="ARBA" id="ARBA00022448"/>
    </source>
</evidence>
<protein>
    <submittedName>
        <fullName evidence="9">ABC transporter permease</fullName>
    </submittedName>
</protein>
<evidence type="ECO:0000256" key="1">
    <source>
        <dbReference type="ARBA" id="ARBA00004651"/>
    </source>
</evidence>
<evidence type="ECO:0000256" key="6">
    <source>
        <dbReference type="ARBA" id="ARBA00022989"/>
    </source>
</evidence>
<evidence type="ECO:0000256" key="4">
    <source>
        <dbReference type="ARBA" id="ARBA00022475"/>
    </source>
</evidence>
<feature type="transmembrane region" description="Helical" evidence="8">
    <location>
        <begin position="303"/>
        <end position="321"/>
    </location>
</feature>
<comment type="similarity">
    <text evidence="2">Belongs to the binding-protein-dependent transport system permease family. FecCD subfamily.</text>
</comment>
<keyword evidence="3" id="KW-0813">Transport</keyword>
<sequence length="330" mass="34177">MTVPFSEVVASLGHHLTYAIADGFARLGIRDVPYLTATADSTTDMIVWQLRAPRTIAAIIVGAALAVTGAALQAMVRNPLADPYVLGVSSGASLAAALVMSSATASWMHSARVPFAAFVGAMITLGVVLAFAQRQGTFTGARIVLAGVAVGQVASAATTLVQLHSAPAELRGMLFWMVGSVAGVDAFSKIWIPVVVAVVCIALILTRGRGLNAMSMGDDDAIALGVNVHAFRLMIIVLVAVLTGVSVAMAGGVGFVGLMIPHAARFLVGADYRRLMPVTALLGAGFLVFVDTVARSVDPPNEYPLTIFTAACGGPFFLWLLRRSRTGGAV</sequence>
<accession>A0A7I9V691</accession>
<comment type="subcellular location">
    <subcellularLocation>
        <location evidence="1">Cell membrane</location>
        <topology evidence="1">Multi-pass membrane protein</topology>
    </subcellularLocation>
</comment>
<dbReference type="GO" id="GO:0005886">
    <property type="term" value="C:plasma membrane"/>
    <property type="evidence" value="ECO:0007669"/>
    <property type="project" value="UniProtKB-SubCell"/>
</dbReference>
<evidence type="ECO:0000313" key="10">
    <source>
        <dbReference type="Proteomes" id="UP000444960"/>
    </source>
</evidence>
<feature type="transmembrane region" description="Helical" evidence="8">
    <location>
        <begin position="275"/>
        <end position="297"/>
    </location>
</feature>
<dbReference type="CDD" id="cd06550">
    <property type="entry name" value="TM_ABC_iron-siderophores_like"/>
    <property type="match status" value="1"/>
</dbReference>
<dbReference type="AlphaFoldDB" id="A0A7I9V691"/>
<name>A0A7I9V691_9ACTN</name>
<dbReference type="Proteomes" id="UP000444960">
    <property type="component" value="Unassembled WGS sequence"/>
</dbReference>
<dbReference type="PANTHER" id="PTHR30472:SF67">
    <property type="entry name" value="PERMEASE OF ABC TRANSPORTER-RELATED"/>
    <property type="match status" value="1"/>
</dbReference>
<feature type="transmembrane region" description="Helical" evidence="8">
    <location>
        <begin position="221"/>
        <end position="242"/>
    </location>
</feature>
<gene>
    <name evidence="9" type="ORF">nbrc107696_10490</name>
</gene>
<evidence type="ECO:0000256" key="8">
    <source>
        <dbReference type="SAM" id="Phobius"/>
    </source>
</evidence>
<evidence type="ECO:0000256" key="5">
    <source>
        <dbReference type="ARBA" id="ARBA00022692"/>
    </source>
</evidence>
<organism evidence="9 10">
    <name type="scientific">Gordonia spumicola</name>
    <dbReference type="NCBI Taxonomy" id="589161"/>
    <lineage>
        <taxon>Bacteria</taxon>
        <taxon>Bacillati</taxon>
        <taxon>Actinomycetota</taxon>
        <taxon>Actinomycetes</taxon>
        <taxon>Mycobacteriales</taxon>
        <taxon>Gordoniaceae</taxon>
        <taxon>Gordonia</taxon>
    </lineage>
</organism>
<dbReference type="GO" id="GO:0022857">
    <property type="term" value="F:transmembrane transporter activity"/>
    <property type="evidence" value="ECO:0007669"/>
    <property type="project" value="InterPro"/>
</dbReference>
<evidence type="ECO:0000256" key="2">
    <source>
        <dbReference type="ARBA" id="ARBA00007935"/>
    </source>
</evidence>
<dbReference type="SUPFAM" id="SSF81345">
    <property type="entry name" value="ABC transporter involved in vitamin B12 uptake, BtuC"/>
    <property type="match status" value="1"/>
</dbReference>
<feature type="transmembrane region" description="Helical" evidence="8">
    <location>
        <begin position="55"/>
        <end position="72"/>
    </location>
</feature>
<dbReference type="InterPro" id="IPR000522">
    <property type="entry name" value="ABC_transptr_permease_BtuC"/>
</dbReference>
<dbReference type="PANTHER" id="PTHR30472">
    <property type="entry name" value="FERRIC ENTEROBACTIN TRANSPORT SYSTEM PERMEASE PROTEIN"/>
    <property type="match status" value="1"/>
</dbReference>
<dbReference type="GO" id="GO:0033214">
    <property type="term" value="P:siderophore-iron import into cell"/>
    <property type="evidence" value="ECO:0007669"/>
    <property type="project" value="TreeGrafter"/>
</dbReference>
<evidence type="ECO:0000256" key="7">
    <source>
        <dbReference type="ARBA" id="ARBA00023136"/>
    </source>
</evidence>
<feature type="transmembrane region" description="Helical" evidence="8">
    <location>
        <begin position="248"/>
        <end position="268"/>
    </location>
</feature>
<feature type="transmembrane region" description="Helical" evidence="8">
    <location>
        <begin position="84"/>
        <end position="107"/>
    </location>
</feature>
<feature type="transmembrane region" description="Helical" evidence="8">
    <location>
        <begin position="186"/>
        <end position="205"/>
    </location>
</feature>
<dbReference type="FunFam" id="1.10.3470.10:FF:000001">
    <property type="entry name" value="Vitamin B12 ABC transporter permease BtuC"/>
    <property type="match status" value="1"/>
</dbReference>
<keyword evidence="5 8" id="KW-0812">Transmembrane</keyword>
<keyword evidence="7 8" id="KW-0472">Membrane</keyword>